<dbReference type="Proteomes" id="UP000651156">
    <property type="component" value="Unassembled WGS sequence"/>
</dbReference>
<dbReference type="RefSeq" id="WP_193931798.1">
    <property type="nucleotide sequence ID" value="NZ_CAWPMZ010000040.1"/>
</dbReference>
<name>A0ABR9UQR3_9CHRO</name>
<comment type="caution">
    <text evidence="1">The sequence shown here is derived from an EMBL/GenBank/DDBJ whole genome shotgun (WGS) entry which is preliminary data.</text>
</comment>
<gene>
    <name evidence="1" type="ORF">IQ230_09665</name>
</gene>
<sequence length="158" mass="17607">MKASELVSISEQISSISLQLANLQRLVDSSIERAPTYESAKVRVEDARKETKGIFSPSVKAVPAQELMFKSLYLLMFDLGINWASATDIKKAQALVTGNQKEKCCQSNLRVINRIGEEYITKNKPTKSARATVRYALTERGVERAKQILGVVENESEN</sequence>
<reference evidence="1 2" key="1">
    <citation type="submission" date="2020-10" db="EMBL/GenBank/DDBJ databases">
        <authorList>
            <person name="Castelo-Branco R."/>
            <person name="Eusebio N."/>
            <person name="Adriana R."/>
            <person name="Vieira A."/>
            <person name="Brugerolle De Fraissinette N."/>
            <person name="Rezende De Castro R."/>
            <person name="Schneider M.P."/>
            <person name="Vasconcelos V."/>
            <person name="Leao P.N."/>
        </authorList>
    </citation>
    <scope>NUCLEOTIDE SEQUENCE [LARGE SCALE GENOMIC DNA]</scope>
    <source>
        <strain evidence="1 2">LEGE 06123</strain>
    </source>
</reference>
<dbReference type="EMBL" id="JADEWN010000019">
    <property type="protein sequence ID" value="MBE9190623.1"/>
    <property type="molecule type" value="Genomic_DNA"/>
</dbReference>
<evidence type="ECO:0000313" key="1">
    <source>
        <dbReference type="EMBL" id="MBE9190623.1"/>
    </source>
</evidence>
<organism evidence="1 2">
    <name type="scientific">Gloeocapsopsis crepidinum LEGE 06123</name>
    <dbReference type="NCBI Taxonomy" id="588587"/>
    <lineage>
        <taxon>Bacteria</taxon>
        <taxon>Bacillati</taxon>
        <taxon>Cyanobacteriota</taxon>
        <taxon>Cyanophyceae</taxon>
        <taxon>Oscillatoriophycideae</taxon>
        <taxon>Chroococcales</taxon>
        <taxon>Chroococcaceae</taxon>
        <taxon>Gloeocapsopsis</taxon>
    </lineage>
</organism>
<keyword evidence="2" id="KW-1185">Reference proteome</keyword>
<accession>A0ABR9UQR3</accession>
<evidence type="ECO:0000313" key="2">
    <source>
        <dbReference type="Proteomes" id="UP000651156"/>
    </source>
</evidence>
<protein>
    <submittedName>
        <fullName evidence="1">Uncharacterized protein</fullName>
    </submittedName>
</protein>
<proteinExistence type="predicted"/>